<dbReference type="EMBL" id="NIVC01000504">
    <property type="protein sequence ID" value="PAA82008.1"/>
    <property type="molecule type" value="Genomic_DNA"/>
</dbReference>
<feature type="compositionally biased region" description="Low complexity" evidence="1">
    <location>
        <begin position="246"/>
        <end position="263"/>
    </location>
</feature>
<sequence length="528" mass="54307">MSSAVRQSSAQAYLQHHRVGALFEELMASLIRDQPQEPLLHLMRSLQRKASDRGLLKQGSEFSASPAMSAPLRPSTAAPAKSMSATVGVGASSGTRSYDKPWLTTSSSKPGGMRKSSSGNVAASMADYSAFERQRHQQKQPRASLTQPDPFNSATAGNNYLWSAGEAASAAEAPTTATAVAEAEADILGSEFRLARGAPDANSGAADKDQGSSVGDTDAVLSARGSRHRSAMAARQAAREARMRQLAETSTTAAAAGKSTDSAIGSGADEDDFEADGVLLMEDADALAAEGVRVSRRSAGVGRAVATSRQRAGTGQPDGPEPQVRMTFCGRCFAMINSDEEAAAMAAVTSRTDSARDAGGVGGGVGGGFGFLPPSGDSSGEGDAFAADGREARADTLDDDLEPFAAPNTGRTNATMTEVTDIESASQVTGPRRPSWGGGTGRSGASKQKRSTREHRDSTGSASSNRGVPASRGGFDAVAGVASVDQPVSLGQGSRGGWGAAAAAAAEADLSDQETERDRHLQQDVRQY</sequence>
<accession>A0A267G7K1</accession>
<feature type="compositionally biased region" description="Polar residues" evidence="1">
    <location>
        <begin position="140"/>
        <end position="158"/>
    </location>
</feature>
<name>A0A267G7K1_9PLAT</name>
<dbReference type="SUPFAM" id="SSF47391">
    <property type="entry name" value="Dimerization-anchoring domain of cAMP-dependent PK regulatory subunit"/>
    <property type="match status" value="1"/>
</dbReference>
<feature type="region of interest" description="Disordered" evidence="1">
    <location>
        <begin position="198"/>
        <end position="269"/>
    </location>
</feature>
<evidence type="ECO:0000313" key="4">
    <source>
        <dbReference type="Proteomes" id="UP000215902"/>
    </source>
</evidence>
<feature type="compositionally biased region" description="Basic and acidic residues" evidence="1">
    <location>
        <begin position="514"/>
        <end position="528"/>
    </location>
</feature>
<gene>
    <name evidence="3" type="ORF">BOX15_Mlig005168g1</name>
    <name evidence="2" type="ORF">BOX15_Mlig014107g3</name>
</gene>
<dbReference type="InterPro" id="IPR040687">
    <property type="entry name" value="DUF5586"/>
</dbReference>
<dbReference type="PANTHER" id="PTHR32000">
    <property type="entry name" value="SIMILAR TO HYPOTHETICAL PROTEIN"/>
    <property type="match status" value="1"/>
</dbReference>
<keyword evidence="4" id="KW-1185">Reference proteome</keyword>
<evidence type="ECO:0000313" key="3">
    <source>
        <dbReference type="EMBL" id="PAA93298.1"/>
    </source>
</evidence>
<organism evidence="2 4">
    <name type="scientific">Macrostomum lignano</name>
    <dbReference type="NCBI Taxonomy" id="282301"/>
    <lineage>
        <taxon>Eukaryota</taxon>
        <taxon>Metazoa</taxon>
        <taxon>Spiralia</taxon>
        <taxon>Lophotrochozoa</taxon>
        <taxon>Platyhelminthes</taxon>
        <taxon>Rhabditophora</taxon>
        <taxon>Macrostomorpha</taxon>
        <taxon>Macrostomida</taxon>
        <taxon>Macrostomidae</taxon>
        <taxon>Macrostomum</taxon>
    </lineage>
</organism>
<dbReference type="EMBL" id="NIVC01000031">
    <property type="protein sequence ID" value="PAA93298.1"/>
    <property type="molecule type" value="Genomic_DNA"/>
</dbReference>
<dbReference type="STRING" id="282301.A0A267G7K1"/>
<evidence type="ECO:0000256" key="1">
    <source>
        <dbReference type="SAM" id="MobiDB-lite"/>
    </source>
</evidence>
<dbReference type="PANTHER" id="PTHR32000:SF3">
    <property type="entry name" value="RIKEN CDNA A830018L16 GENE"/>
    <property type="match status" value="1"/>
</dbReference>
<feature type="region of interest" description="Disordered" evidence="1">
    <location>
        <begin position="487"/>
        <end position="528"/>
    </location>
</feature>
<feature type="compositionally biased region" description="Polar residues" evidence="1">
    <location>
        <begin position="409"/>
        <end position="429"/>
    </location>
</feature>
<dbReference type="AlphaFoldDB" id="A0A267G7K1"/>
<protein>
    <submittedName>
        <fullName evidence="2">Uncharacterized protein</fullName>
    </submittedName>
</protein>
<dbReference type="OrthoDB" id="9945857at2759"/>
<feature type="region of interest" description="Disordered" evidence="1">
    <location>
        <begin position="61"/>
        <end position="158"/>
    </location>
</feature>
<comment type="caution">
    <text evidence="2">The sequence shown here is derived from an EMBL/GenBank/DDBJ whole genome shotgun (WGS) entry which is preliminary data.</text>
</comment>
<dbReference type="Pfam" id="PF17824">
    <property type="entry name" value="DUF5586"/>
    <property type="match status" value="1"/>
</dbReference>
<proteinExistence type="predicted"/>
<feature type="region of interest" description="Disordered" evidence="1">
    <location>
        <begin position="396"/>
        <end position="474"/>
    </location>
</feature>
<dbReference type="CDD" id="cd22980">
    <property type="entry name" value="DD_VEST1"/>
    <property type="match status" value="1"/>
</dbReference>
<dbReference type="Proteomes" id="UP000215902">
    <property type="component" value="Unassembled WGS sequence"/>
</dbReference>
<feature type="region of interest" description="Disordered" evidence="1">
    <location>
        <begin position="304"/>
        <end position="323"/>
    </location>
</feature>
<evidence type="ECO:0000313" key="2">
    <source>
        <dbReference type="EMBL" id="PAA82008.1"/>
    </source>
</evidence>
<reference evidence="2 4" key="1">
    <citation type="submission" date="2017-06" db="EMBL/GenBank/DDBJ databases">
        <title>A platform for efficient transgenesis in Macrostomum lignano, a flatworm model organism for stem cell research.</title>
        <authorList>
            <person name="Berezikov E."/>
        </authorList>
    </citation>
    <scope>NUCLEOTIDE SEQUENCE [LARGE SCALE GENOMIC DNA]</scope>
    <source>
        <strain evidence="2">DV1</strain>
        <tissue evidence="2">Whole organism</tissue>
    </source>
</reference>
<feature type="compositionally biased region" description="Polar residues" evidence="1">
    <location>
        <begin position="103"/>
        <end position="121"/>
    </location>
</feature>